<comment type="function">
    <text evidence="6">Redox regulated molecular chaperone. Protects both thermally unfolding and oxidatively damaged proteins from irreversible aggregation. Plays an important role in the bacterial defense system toward oxidative stress.</text>
</comment>
<keyword evidence="2 6" id="KW-0862">Zinc</keyword>
<dbReference type="InterPro" id="IPR000397">
    <property type="entry name" value="Heat_shock_Hsp33"/>
</dbReference>
<dbReference type="PANTHER" id="PTHR30111">
    <property type="entry name" value="33 KDA CHAPERONIN"/>
    <property type="match status" value="1"/>
</dbReference>
<dbReference type="PANTHER" id="PTHR30111:SF1">
    <property type="entry name" value="33 KDA CHAPERONIN"/>
    <property type="match status" value="1"/>
</dbReference>
<dbReference type="Pfam" id="PF01430">
    <property type="entry name" value="HSP33"/>
    <property type="match status" value="1"/>
</dbReference>
<evidence type="ECO:0000256" key="2">
    <source>
        <dbReference type="ARBA" id="ARBA00022833"/>
    </source>
</evidence>
<keyword evidence="8" id="KW-1185">Reference proteome</keyword>
<evidence type="ECO:0000256" key="6">
    <source>
        <dbReference type="HAMAP-Rule" id="MF_00117"/>
    </source>
</evidence>
<keyword evidence="4 6" id="KW-0143">Chaperone</keyword>
<dbReference type="HAMAP" id="MF_00117">
    <property type="entry name" value="HslO"/>
    <property type="match status" value="1"/>
</dbReference>
<comment type="subcellular location">
    <subcellularLocation>
        <location evidence="6">Cytoplasm</location>
    </subcellularLocation>
</comment>
<dbReference type="NCBIfam" id="NF001033">
    <property type="entry name" value="PRK00114.1"/>
    <property type="match status" value="1"/>
</dbReference>
<keyword evidence="5 6" id="KW-0676">Redox-active center</keyword>
<evidence type="ECO:0000256" key="4">
    <source>
        <dbReference type="ARBA" id="ARBA00023186"/>
    </source>
</evidence>
<feature type="disulfide bond" description="Redox-active" evidence="6">
    <location>
        <begin position="277"/>
        <end position="280"/>
    </location>
</feature>
<dbReference type="InterPro" id="IPR023212">
    <property type="entry name" value="Hsp33_helix_hairpin_bin_dom_sf"/>
</dbReference>
<sequence length="301" mass="34034">MPSNDLLNRFIFDDCDIRGELVTLGESYREILSHNEYPPAIQKLLGEFLAAISLMSSTLKFDGMIILQARGDGAISTIMAECNHHNNIRGIVRLKEDAELNEQLAQNGSMQDLLGNGVLVITIEPKRAENFGGKLERYQGIVPLERETLAGCLEDYFQQSEQLATRFWFAADSQHASGFLIQSLPNQLKTNAEENKDHWETIETLADTITPEELLQLDHEQILYRLFHEQPVRVFDPTQVKFACSCSRERSESALLALGKSEVEELLIEKGSINIDCQFCNQHYHFSPEDVRKLLGGSVLH</sequence>
<dbReference type="RefSeq" id="WP_189420144.1">
    <property type="nucleotide sequence ID" value="NZ_BMYZ01000003.1"/>
</dbReference>
<comment type="PTM">
    <text evidence="6">Under oxidizing conditions two disulfide bonds are formed involving the reactive cysteines. Under reducing conditions zinc is bound to the reactive cysteines and the protein is inactive.</text>
</comment>
<evidence type="ECO:0000313" key="8">
    <source>
        <dbReference type="Proteomes" id="UP000619761"/>
    </source>
</evidence>
<dbReference type="InterPro" id="IPR016153">
    <property type="entry name" value="Heat_shock_Hsp33_N"/>
</dbReference>
<dbReference type="InterPro" id="IPR016154">
    <property type="entry name" value="Heat_shock_Hsp33_C"/>
</dbReference>
<comment type="caution">
    <text evidence="7">The sequence shown here is derived from an EMBL/GenBank/DDBJ whole genome shotgun (WGS) entry which is preliminary data.</text>
</comment>
<dbReference type="Gene3D" id="3.90.1280.10">
    <property type="entry name" value="HSP33 redox switch-like"/>
    <property type="match status" value="1"/>
</dbReference>
<evidence type="ECO:0000256" key="5">
    <source>
        <dbReference type="ARBA" id="ARBA00023284"/>
    </source>
</evidence>
<dbReference type="EMBL" id="BMYZ01000003">
    <property type="protein sequence ID" value="GGY83474.1"/>
    <property type="molecule type" value="Genomic_DNA"/>
</dbReference>
<comment type="similarity">
    <text evidence="6">Belongs to the HSP33 family.</text>
</comment>
<dbReference type="PIRSF" id="PIRSF005261">
    <property type="entry name" value="Heat_shock_Hsp33"/>
    <property type="match status" value="1"/>
</dbReference>
<dbReference type="Gene3D" id="1.10.287.480">
    <property type="entry name" value="helix hairpin bin"/>
    <property type="match status" value="1"/>
</dbReference>
<keyword evidence="3 6" id="KW-1015">Disulfide bond</keyword>
<dbReference type="Proteomes" id="UP000619761">
    <property type="component" value="Unassembled WGS sequence"/>
</dbReference>
<reference evidence="8" key="1">
    <citation type="journal article" date="2019" name="Int. J. Syst. Evol. Microbiol.">
        <title>The Global Catalogue of Microorganisms (GCM) 10K type strain sequencing project: providing services to taxonomists for standard genome sequencing and annotation.</title>
        <authorList>
            <consortium name="The Broad Institute Genomics Platform"/>
            <consortium name="The Broad Institute Genome Sequencing Center for Infectious Disease"/>
            <person name="Wu L."/>
            <person name="Ma J."/>
        </authorList>
    </citation>
    <scope>NUCLEOTIDE SEQUENCE [LARGE SCALE GENOMIC DNA]</scope>
    <source>
        <strain evidence="8">KCTC 32239</strain>
    </source>
</reference>
<proteinExistence type="inferred from homology"/>
<keyword evidence="1 6" id="KW-0963">Cytoplasm</keyword>
<evidence type="ECO:0000313" key="7">
    <source>
        <dbReference type="EMBL" id="GGY83474.1"/>
    </source>
</evidence>
<gene>
    <name evidence="6 7" type="primary">hslO</name>
    <name evidence="7" type="ORF">GCM10011613_30460</name>
</gene>
<dbReference type="SUPFAM" id="SSF64397">
    <property type="entry name" value="Hsp33 domain"/>
    <property type="match status" value="1"/>
</dbReference>
<protein>
    <recommendedName>
        <fullName evidence="6">33 kDa chaperonin</fullName>
    </recommendedName>
    <alternativeName>
        <fullName evidence="6">Heat shock protein 33 homolog</fullName>
        <shortName evidence="6">HSP33</shortName>
    </alternativeName>
</protein>
<evidence type="ECO:0000256" key="3">
    <source>
        <dbReference type="ARBA" id="ARBA00023157"/>
    </source>
</evidence>
<dbReference type="Gene3D" id="3.55.30.10">
    <property type="entry name" value="Hsp33 domain"/>
    <property type="match status" value="1"/>
</dbReference>
<accession>A0ABQ3B8A5</accession>
<dbReference type="CDD" id="cd00498">
    <property type="entry name" value="Hsp33"/>
    <property type="match status" value="1"/>
</dbReference>
<dbReference type="SUPFAM" id="SSF118352">
    <property type="entry name" value="HSP33 redox switch-like"/>
    <property type="match status" value="1"/>
</dbReference>
<feature type="disulfide bond" description="Redox-active" evidence="6">
    <location>
        <begin position="244"/>
        <end position="246"/>
    </location>
</feature>
<name>A0ABQ3B8A5_9GAMM</name>
<evidence type="ECO:0000256" key="1">
    <source>
        <dbReference type="ARBA" id="ARBA00022490"/>
    </source>
</evidence>
<organism evidence="7 8">
    <name type="scientific">Cellvibrio zantedeschiae</name>
    <dbReference type="NCBI Taxonomy" id="1237077"/>
    <lineage>
        <taxon>Bacteria</taxon>
        <taxon>Pseudomonadati</taxon>
        <taxon>Pseudomonadota</taxon>
        <taxon>Gammaproteobacteria</taxon>
        <taxon>Cellvibrionales</taxon>
        <taxon>Cellvibrionaceae</taxon>
        <taxon>Cellvibrio</taxon>
    </lineage>
</organism>